<name>A0A6J7Y331_9ZZZZ</name>
<accession>A0A6J7Y331</accession>
<gene>
    <name evidence="1" type="ORF">UFOPK3554_01361</name>
</gene>
<evidence type="ECO:0000313" key="1">
    <source>
        <dbReference type="EMBL" id="CAB5241316.1"/>
    </source>
</evidence>
<organism evidence="1">
    <name type="scientific">freshwater metagenome</name>
    <dbReference type="NCBI Taxonomy" id="449393"/>
    <lineage>
        <taxon>unclassified sequences</taxon>
        <taxon>metagenomes</taxon>
        <taxon>ecological metagenomes</taxon>
    </lineage>
</organism>
<sequence>MVPSSLPAKASIPMSVTLSGIVTLDKFVPSNAFAPIVSKPSGKSTEVTSVLPRNAPSAMCFTSAGIRTLPTHCEPEVRVSPTIS</sequence>
<proteinExistence type="predicted"/>
<protein>
    <submittedName>
        <fullName evidence="1">Unannotated protein</fullName>
    </submittedName>
</protein>
<reference evidence="1" key="1">
    <citation type="submission" date="2020-05" db="EMBL/GenBank/DDBJ databases">
        <authorList>
            <person name="Chiriac C."/>
            <person name="Salcher M."/>
            <person name="Ghai R."/>
            <person name="Kavagutti S V."/>
        </authorList>
    </citation>
    <scope>NUCLEOTIDE SEQUENCE</scope>
</reference>
<dbReference type="EMBL" id="CAFBSG010000042">
    <property type="protein sequence ID" value="CAB5241316.1"/>
    <property type="molecule type" value="Genomic_DNA"/>
</dbReference>
<dbReference type="AlphaFoldDB" id="A0A6J7Y331"/>